<keyword evidence="1" id="KW-1133">Transmembrane helix</keyword>
<feature type="transmembrane region" description="Helical" evidence="1">
    <location>
        <begin position="29"/>
        <end position="47"/>
    </location>
</feature>
<dbReference type="AlphaFoldDB" id="A0A1Y2IBK9"/>
<accession>A0A1Y2IBK9</accession>
<feature type="transmembrane region" description="Helical" evidence="1">
    <location>
        <begin position="175"/>
        <end position="199"/>
    </location>
</feature>
<dbReference type="Pfam" id="PF20152">
    <property type="entry name" value="DUF6534"/>
    <property type="match status" value="1"/>
</dbReference>
<proteinExistence type="predicted"/>
<dbReference type="EMBL" id="KZ084137">
    <property type="protein sequence ID" value="OSC98514.1"/>
    <property type="molecule type" value="Genomic_DNA"/>
</dbReference>
<protein>
    <recommendedName>
        <fullName evidence="2">DUF6534 domain-containing protein</fullName>
    </recommendedName>
</protein>
<sequence>MADSSNPLEAEFEALIPQIAAQFDLPRTFGAYLICTFFGCIMLGLTIHQTYRYFRFYPNDLMSLKALVCLVLGLDILHSISSMHICYFYLVSNFFRPARLLEGVWSIRLIILEMGLLIVVAHCFYARRLYLLANHNIIPAMIIAVLLAAELALCITVTVDSYKSVTFKSFEHYSWVMWSILSVAVAADIVATTALTYYLRRSRTGFTKTDSIVDILMVYTINTGLSTSIMTFAALLCSILMRKNLVYSAILVVSTKMYANSLLAVLNSRRGILDKGMSAYETGSFGMKLVEGQDMRADRHELRAISFRASRPPHLKAQVCMSALSYKSFSPFRDVHHRPFPSFHHCPRSRTRPSVAVRCEVSDVRC</sequence>
<dbReference type="Proteomes" id="UP000193067">
    <property type="component" value="Unassembled WGS sequence"/>
</dbReference>
<feature type="transmembrane region" description="Helical" evidence="1">
    <location>
        <begin position="211"/>
        <end position="241"/>
    </location>
</feature>
<evidence type="ECO:0000313" key="4">
    <source>
        <dbReference type="Proteomes" id="UP000193067"/>
    </source>
</evidence>
<keyword evidence="1" id="KW-0472">Membrane</keyword>
<name>A0A1Y2IBK9_TRAC3</name>
<organism evidence="3 4">
    <name type="scientific">Trametes coccinea (strain BRFM310)</name>
    <name type="common">Pycnoporus coccineus</name>
    <dbReference type="NCBI Taxonomy" id="1353009"/>
    <lineage>
        <taxon>Eukaryota</taxon>
        <taxon>Fungi</taxon>
        <taxon>Dikarya</taxon>
        <taxon>Basidiomycota</taxon>
        <taxon>Agaricomycotina</taxon>
        <taxon>Agaricomycetes</taxon>
        <taxon>Polyporales</taxon>
        <taxon>Polyporaceae</taxon>
        <taxon>Trametes</taxon>
    </lineage>
</organism>
<gene>
    <name evidence="3" type="ORF">PYCCODRAFT_1439206</name>
</gene>
<evidence type="ECO:0000259" key="2">
    <source>
        <dbReference type="Pfam" id="PF20152"/>
    </source>
</evidence>
<feature type="transmembrane region" description="Helical" evidence="1">
    <location>
        <begin position="67"/>
        <end position="90"/>
    </location>
</feature>
<keyword evidence="4" id="KW-1185">Reference proteome</keyword>
<feature type="transmembrane region" description="Helical" evidence="1">
    <location>
        <begin position="105"/>
        <end position="125"/>
    </location>
</feature>
<dbReference type="OrthoDB" id="2535105at2759"/>
<feature type="transmembrane region" description="Helical" evidence="1">
    <location>
        <begin position="137"/>
        <end position="159"/>
    </location>
</feature>
<feature type="domain" description="DUF6534" evidence="2">
    <location>
        <begin position="184"/>
        <end position="270"/>
    </location>
</feature>
<reference evidence="3 4" key="1">
    <citation type="journal article" date="2015" name="Biotechnol. Biofuels">
        <title>Enhanced degradation of softwood versus hardwood by the white-rot fungus Pycnoporus coccineus.</title>
        <authorList>
            <person name="Couturier M."/>
            <person name="Navarro D."/>
            <person name="Chevret D."/>
            <person name="Henrissat B."/>
            <person name="Piumi F."/>
            <person name="Ruiz-Duenas F.J."/>
            <person name="Martinez A.T."/>
            <person name="Grigoriev I.V."/>
            <person name="Riley R."/>
            <person name="Lipzen A."/>
            <person name="Berrin J.G."/>
            <person name="Master E.R."/>
            <person name="Rosso M.N."/>
        </authorList>
    </citation>
    <scope>NUCLEOTIDE SEQUENCE [LARGE SCALE GENOMIC DNA]</scope>
    <source>
        <strain evidence="3 4">BRFM310</strain>
    </source>
</reference>
<dbReference type="PANTHER" id="PTHR40465:SF1">
    <property type="entry name" value="DUF6534 DOMAIN-CONTAINING PROTEIN"/>
    <property type="match status" value="1"/>
</dbReference>
<feature type="transmembrane region" description="Helical" evidence="1">
    <location>
        <begin position="247"/>
        <end position="266"/>
    </location>
</feature>
<dbReference type="PANTHER" id="PTHR40465">
    <property type="entry name" value="CHROMOSOME 1, WHOLE GENOME SHOTGUN SEQUENCE"/>
    <property type="match status" value="1"/>
</dbReference>
<keyword evidence="1" id="KW-0812">Transmembrane</keyword>
<evidence type="ECO:0000256" key="1">
    <source>
        <dbReference type="SAM" id="Phobius"/>
    </source>
</evidence>
<dbReference type="InterPro" id="IPR045339">
    <property type="entry name" value="DUF6534"/>
</dbReference>
<evidence type="ECO:0000313" key="3">
    <source>
        <dbReference type="EMBL" id="OSC98514.1"/>
    </source>
</evidence>